<proteinExistence type="predicted"/>
<accession>B0TB09</accession>
<evidence type="ECO:0000313" key="1">
    <source>
        <dbReference type="EMBL" id="ABZ85120.1"/>
    </source>
</evidence>
<dbReference type="EMBL" id="CP000930">
    <property type="protein sequence ID" value="ABZ85120.1"/>
    <property type="molecule type" value="Genomic_DNA"/>
</dbReference>
<dbReference type="Proteomes" id="UP000008550">
    <property type="component" value="Chromosome"/>
</dbReference>
<organism evidence="1 2">
    <name type="scientific">Heliobacterium modesticaldum (strain ATCC 51547 / Ice1)</name>
    <dbReference type="NCBI Taxonomy" id="498761"/>
    <lineage>
        <taxon>Bacteria</taxon>
        <taxon>Bacillati</taxon>
        <taxon>Bacillota</taxon>
        <taxon>Clostridia</taxon>
        <taxon>Eubacteriales</taxon>
        <taxon>Heliobacteriaceae</taxon>
        <taxon>Heliomicrobium</taxon>
    </lineage>
</organism>
<dbReference type="HOGENOM" id="CLU_3200614_0_0_9"/>
<evidence type="ECO:0000313" key="2">
    <source>
        <dbReference type="Proteomes" id="UP000008550"/>
    </source>
</evidence>
<dbReference type="RefSeq" id="WP_012283612.1">
    <property type="nucleotide sequence ID" value="NC_010337.2"/>
</dbReference>
<sequence>MDRRHKKLLQLVFEAQFKKLFRAKRRLMPGVFLETMFLLRHGQLL</sequence>
<gene>
    <name evidence="1" type="ORF">HM1_2584</name>
</gene>
<evidence type="ECO:0008006" key="3">
    <source>
        <dbReference type="Google" id="ProtNLM"/>
    </source>
</evidence>
<name>B0TB09_HELMI</name>
<reference evidence="1 2" key="1">
    <citation type="journal article" date="2008" name="J. Bacteriol.">
        <title>The genome of Heliobacterium modesticaldum, a phototrophic representative of the Firmicutes containing the simplest photosynthetic apparatus.</title>
        <authorList>
            <person name="Sattley W.M."/>
            <person name="Madigan M.T."/>
            <person name="Swingley W.D."/>
            <person name="Cheung P.C."/>
            <person name="Clocksin K.M."/>
            <person name="Conrad A.L."/>
            <person name="Dejesa L.C."/>
            <person name="Honchak B.M."/>
            <person name="Jung D.O."/>
            <person name="Karbach L.E."/>
            <person name="Kurdoglu A."/>
            <person name="Lahiri S."/>
            <person name="Mastrian S.D."/>
            <person name="Page L.E."/>
            <person name="Taylor H.L."/>
            <person name="Wang Z.T."/>
            <person name="Raymond J."/>
            <person name="Chen M."/>
            <person name="Blankenship R.E."/>
            <person name="Touchman J.W."/>
        </authorList>
    </citation>
    <scope>NUCLEOTIDE SEQUENCE [LARGE SCALE GENOMIC DNA]</scope>
    <source>
        <strain evidence="2">ATCC 51547 / Ice1</strain>
    </source>
</reference>
<keyword evidence="2" id="KW-1185">Reference proteome</keyword>
<dbReference type="AlphaFoldDB" id="B0TB09"/>
<protein>
    <recommendedName>
        <fullName evidence="3">Transposase</fullName>
    </recommendedName>
</protein>
<dbReference type="KEGG" id="hmo:HM1_2584"/>